<comment type="caution">
    <text evidence="3">The sequence shown here is derived from an EMBL/GenBank/DDBJ whole genome shotgun (WGS) entry which is preliminary data.</text>
</comment>
<comment type="similarity">
    <text evidence="1 2">Belongs to the UPF0178 family.</text>
</comment>
<keyword evidence="4" id="KW-1185">Reference proteome</keyword>
<dbReference type="STRING" id="1304284.L21TH_2075"/>
<evidence type="ECO:0000313" key="3">
    <source>
        <dbReference type="EMBL" id="EOC99888.1"/>
    </source>
</evidence>
<dbReference type="HAMAP" id="MF_00489">
    <property type="entry name" value="UPF0178"/>
    <property type="match status" value="1"/>
</dbReference>
<proteinExistence type="inferred from homology"/>
<evidence type="ECO:0000313" key="4">
    <source>
        <dbReference type="Proteomes" id="UP000013378"/>
    </source>
</evidence>
<dbReference type="PANTHER" id="PTHR35146:SF1">
    <property type="entry name" value="UPF0178 PROTEIN YAII"/>
    <property type="match status" value="1"/>
</dbReference>
<dbReference type="NCBIfam" id="NF001095">
    <property type="entry name" value="PRK00124.1"/>
    <property type="match status" value="1"/>
</dbReference>
<dbReference type="AlphaFoldDB" id="R1CT67"/>
<evidence type="ECO:0000256" key="1">
    <source>
        <dbReference type="ARBA" id="ARBA00008522"/>
    </source>
</evidence>
<dbReference type="Proteomes" id="UP000013378">
    <property type="component" value="Unassembled WGS sequence"/>
</dbReference>
<dbReference type="Pfam" id="PF02639">
    <property type="entry name" value="DUF188"/>
    <property type="match status" value="1"/>
</dbReference>
<reference evidence="3 4" key="1">
    <citation type="journal article" date="2015" name="Geomicrobiol. J.">
        <title>Caldisalinibacter kiritimatiensis gen. nov., sp. nov., a moderately thermohalophilic thiosulfate-reducing bacterium from a hypersaline microbial mat.</title>
        <authorList>
            <person name="Ben Hania W."/>
            <person name="Joseph M."/>
            <person name="Fiebig A."/>
            <person name="Bunk B."/>
            <person name="Klenk H.-P."/>
            <person name="Fardeau M.-L."/>
            <person name="Spring S."/>
        </authorList>
    </citation>
    <scope>NUCLEOTIDE SEQUENCE [LARGE SCALE GENOMIC DNA]</scope>
    <source>
        <strain evidence="3 4">L21-TH-D2</strain>
    </source>
</reference>
<dbReference type="PANTHER" id="PTHR35146">
    <property type="entry name" value="UPF0178 PROTEIN YAII"/>
    <property type="match status" value="1"/>
</dbReference>
<name>R1CT67_9FIRM</name>
<dbReference type="RefSeq" id="WP_006315559.1">
    <property type="nucleotide sequence ID" value="NZ_ARZA01000233.1"/>
</dbReference>
<dbReference type="InterPro" id="IPR003791">
    <property type="entry name" value="UPF0178"/>
</dbReference>
<dbReference type="eggNOG" id="COG1671">
    <property type="taxonomic scope" value="Bacteria"/>
</dbReference>
<evidence type="ECO:0000256" key="2">
    <source>
        <dbReference type="HAMAP-Rule" id="MF_00489"/>
    </source>
</evidence>
<protein>
    <recommendedName>
        <fullName evidence="2">UPF0178 protein L21TH_2075</fullName>
    </recommendedName>
</protein>
<sequence length="146" mass="16745">MKILVDGDSCPVKNIITKVAKHYNVHVVFVASIDHIIDNNELLEVIYVDSDTQAADMEIVNRLEQGDIVATNDYGLASIVIQKKGYCISFSGHFFTEKNIDIYLMKRHVSMKLRKGGYKTKGSKKRRKEDDIRFRENLIKLIEKAK</sequence>
<dbReference type="EMBL" id="ARZA01000233">
    <property type="protein sequence ID" value="EOC99888.1"/>
    <property type="molecule type" value="Genomic_DNA"/>
</dbReference>
<dbReference type="OrthoDB" id="9798918at2"/>
<organism evidence="3 4">
    <name type="scientific">Caldisalinibacter kiritimatiensis</name>
    <dbReference type="NCBI Taxonomy" id="1304284"/>
    <lineage>
        <taxon>Bacteria</taxon>
        <taxon>Bacillati</taxon>
        <taxon>Bacillota</taxon>
        <taxon>Tissierellia</taxon>
        <taxon>Tissierellales</taxon>
        <taxon>Thermohalobacteraceae</taxon>
        <taxon>Caldisalinibacter</taxon>
    </lineage>
</organism>
<accession>R1CT67</accession>
<gene>
    <name evidence="3" type="ORF">L21TH_2075</name>
</gene>